<dbReference type="AlphaFoldDB" id="A0A2N7WG15"/>
<dbReference type="Proteomes" id="UP000235347">
    <property type="component" value="Unassembled WGS sequence"/>
</dbReference>
<evidence type="ECO:0000313" key="1">
    <source>
        <dbReference type="EMBL" id="PMS28304.1"/>
    </source>
</evidence>
<evidence type="ECO:0000313" key="2">
    <source>
        <dbReference type="Proteomes" id="UP000235347"/>
    </source>
</evidence>
<dbReference type="EMBL" id="PNYB01000001">
    <property type="protein sequence ID" value="PMS28304.1"/>
    <property type="molecule type" value="Genomic_DNA"/>
</dbReference>
<keyword evidence="2" id="KW-1185">Reference proteome</keyword>
<accession>A0A2N7WG15</accession>
<gene>
    <name evidence="1" type="ORF">C0Z19_00840</name>
</gene>
<sequence length="403" mass="45523">MLHQILGNILSRKEDLGVFLMQASGVDPYALYNRSSWALFDIPGSGDEPYLEPGIDSYIDYQTRAWTFTQRYAPEIKALPDLNKIFWSMIATVKEVAAQNITRELNETARSLYNFGYTIGGTYTLKTITLLEPTRGNDAWTREGDLQRSEMTSIGYLLEVDDKYLGRRESYIIAPAHHPPMIRVPTSKAGQDHWIRKHLNLFFNTKNKDINRYNIIVTSIFDSYANIHLAFEEAGSYLADSIVDAFKYQAYGETRLEKMIHRMQWVVPFYSAWLAYKRHEYTEAVVRTVLDVIAVASGPFAKAMQAAGMLTGSGRLVTVAKTLKKLSYLDAPGQVDNYNKKVAIGLAGQVAGPPGRKFAHYLAEHFAQDQDKNTMNRMLDGAYDERNVNLAQINNAAETNNGD</sequence>
<comment type="caution">
    <text evidence="1">The sequence shown here is derived from an EMBL/GenBank/DDBJ whole genome shotgun (WGS) entry which is preliminary data.</text>
</comment>
<name>A0A2N7WG15_9BURK</name>
<protein>
    <submittedName>
        <fullName evidence="1">Uncharacterized protein</fullName>
    </submittedName>
</protein>
<proteinExistence type="predicted"/>
<organism evidence="1 2">
    <name type="scientific">Trinickia soli</name>
    <dbReference type="NCBI Taxonomy" id="380675"/>
    <lineage>
        <taxon>Bacteria</taxon>
        <taxon>Pseudomonadati</taxon>
        <taxon>Pseudomonadota</taxon>
        <taxon>Betaproteobacteria</taxon>
        <taxon>Burkholderiales</taxon>
        <taxon>Burkholderiaceae</taxon>
        <taxon>Trinickia</taxon>
    </lineage>
</organism>
<reference evidence="1 2" key="1">
    <citation type="submission" date="2018-01" db="EMBL/GenBank/DDBJ databases">
        <title>Whole genome analyses suggest that Burkholderia sensu lato contains two further novel genera in the rhizoxinica-symbiotica group Mycetohabitans gen. nov., and Trinickia gen. nov.: implications for the evolution of diazotrophy and nodulation in the Burkholderiaceae.</title>
        <authorList>
            <person name="Estrada-de los Santos P."/>
            <person name="Palmer M."/>
            <person name="Chavez-Ramirez B."/>
            <person name="Beukes C."/>
            <person name="Steenkamp E.T."/>
            <person name="Hirsch A.M."/>
            <person name="Manyaka P."/>
            <person name="Maluk M."/>
            <person name="Lafos M."/>
            <person name="Crook M."/>
            <person name="Gross E."/>
            <person name="Simon M.F."/>
            <person name="Bueno dos Reis Junior F."/>
            <person name="Poole P.S."/>
            <person name="Venter S.N."/>
            <person name="James E.K."/>
        </authorList>
    </citation>
    <scope>NUCLEOTIDE SEQUENCE [LARGE SCALE GENOMIC DNA]</scope>
    <source>
        <strain evidence="1 2">GP25-8</strain>
    </source>
</reference>